<dbReference type="EMBL" id="UINC01028941">
    <property type="protein sequence ID" value="SVB10833.1"/>
    <property type="molecule type" value="Genomic_DNA"/>
</dbReference>
<organism evidence="1">
    <name type="scientific">marine metagenome</name>
    <dbReference type="NCBI Taxonomy" id="408172"/>
    <lineage>
        <taxon>unclassified sequences</taxon>
        <taxon>metagenomes</taxon>
        <taxon>ecological metagenomes</taxon>
    </lineage>
</organism>
<feature type="non-terminal residue" evidence="1">
    <location>
        <position position="45"/>
    </location>
</feature>
<sequence>MMSKIRFFKYSLLVLVCCLKAQTTSSVNGFVRDDATGEPISYANV</sequence>
<protein>
    <submittedName>
        <fullName evidence="1">Uncharacterized protein</fullName>
    </submittedName>
</protein>
<gene>
    <name evidence="1" type="ORF">METZ01_LOCUS163687</name>
</gene>
<dbReference type="AlphaFoldDB" id="A0A382BC49"/>
<proteinExistence type="predicted"/>
<reference evidence="1" key="1">
    <citation type="submission" date="2018-05" db="EMBL/GenBank/DDBJ databases">
        <authorList>
            <person name="Lanie J.A."/>
            <person name="Ng W.-L."/>
            <person name="Kazmierczak K.M."/>
            <person name="Andrzejewski T.M."/>
            <person name="Davidsen T.M."/>
            <person name="Wayne K.J."/>
            <person name="Tettelin H."/>
            <person name="Glass J.I."/>
            <person name="Rusch D."/>
            <person name="Podicherti R."/>
            <person name="Tsui H.-C.T."/>
            <person name="Winkler M.E."/>
        </authorList>
    </citation>
    <scope>NUCLEOTIDE SEQUENCE</scope>
</reference>
<evidence type="ECO:0000313" key="1">
    <source>
        <dbReference type="EMBL" id="SVB10833.1"/>
    </source>
</evidence>
<accession>A0A382BC49</accession>
<name>A0A382BC49_9ZZZZ</name>